<accession>A0A9W8I841</accession>
<name>A0A9W8I841_9FUNG</name>
<sequence length="181" mass="20012">MMDSDSSYWDLYCEEEADNLPSPLPFPLAFPESKAPIRGISEDCCGRLVTCDNSGTSRDSYWSRYSAAQNTDQQTPSSKASTKSAQQRLLVVPKQLAMLSLGNEGQKEARTEEDMQPDDCGIGQKETPDQALINSDCDSLPIDSPDTPTFTGVNPLALIIRLNFLKDQMEQNERLLLDSVV</sequence>
<gene>
    <name evidence="1" type="ORF">IWW36_001884</name>
</gene>
<evidence type="ECO:0000313" key="2">
    <source>
        <dbReference type="Proteomes" id="UP001139887"/>
    </source>
</evidence>
<dbReference type="OrthoDB" id="5522487at2759"/>
<reference evidence="1" key="1">
    <citation type="submission" date="2022-07" db="EMBL/GenBank/DDBJ databases">
        <title>Phylogenomic reconstructions and comparative analyses of Kickxellomycotina fungi.</title>
        <authorList>
            <person name="Reynolds N.K."/>
            <person name="Stajich J.E."/>
            <person name="Barry K."/>
            <person name="Grigoriev I.V."/>
            <person name="Crous P."/>
            <person name="Smith M.E."/>
        </authorList>
    </citation>
    <scope>NUCLEOTIDE SEQUENCE</scope>
    <source>
        <strain evidence="1">NRRL 1566</strain>
    </source>
</reference>
<organism evidence="1 2">
    <name type="scientific">Coemansia brasiliensis</name>
    <dbReference type="NCBI Taxonomy" id="2650707"/>
    <lineage>
        <taxon>Eukaryota</taxon>
        <taxon>Fungi</taxon>
        <taxon>Fungi incertae sedis</taxon>
        <taxon>Zoopagomycota</taxon>
        <taxon>Kickxellomycotina</taxon>
        <taxon>Kickxellomycetes</taxon>
        <taxon>Kickxellales</taxon>
        <taxon>Kickxellaceae</taxon>
        <taxon>Coemansia</taxon>
    </lineage>
</organism>
<keyword evidence="2" id="KW-1185">Reference proteome</keyword>
<dbReference type="AlphaFoldDB" id="A0A9W8I841"/>
<evidence type="ECO:0000313" key="1">
    <source>
        <dbReference type="EMBL" id="KAJ2850446.1"/>
    </source>
</evidence>
<comment type="caution">
    <text evidence="1">The sequence shown here is derived from an EMBL/GenBank/DDBJ whole genome shotgun (WGS) entry which is preliminary data.</text>
</comment>
<dbReference type="Proteomes" id="UP001139887">
    <property type="component" value="Unassembled WGS sequence"/>
</dbReference>
<proteinExistence type="predicted"/>
<dbReference type="EMBL" id="JANBUW010000032">
    <property type="protein sequence ID" value="KAJ2850446.1"/>
    <property type="molecule type" value="Genomic_DNA"/>
</dbReference>
<protein>
    <submittedName>
        <fullName evidence="1">Uncharacterized protein</fullName>
    </submittedName>
</protein>